<accession>A0A7K7LBH6</accession>
<evidence type="ECO:0000256" key="6">
    <source>
        <dbReference type="ARBA" id="ARBA00022475"/>
    </source>
</evidence>
<dbReference type="EMBL" id="VZSO01000377">
    <property type="protein sequence ID" value="NWZ28294.1"/>
    <property type="molecule type" value="Genomic_DNA"/>
</dbReference>
<dbReference type="GO" id="GO:0051295">
    <property type="term" value="P:establishment of meiotic spindle localization"/>
    <property type="evidence" value="ECO:0007669"/>
    <property type="project" value="TreeGrafter"/>
</dbReference>
<dbReference type="PANTHER" id="PTHR21345:SF5">
    <property type="entry name" value="PROTEIN SPIRE HOMOLOG 2"/>
    <property type="match status" value="1"/>
</dbReference>
<dbReference type="GO" id="GO:0030041">
    <property type="term" value="P:actin filament polymerization"/>
    <property type="evidence" value="ECO:0007669"/>
    <property type="project" value="TreeGrafter"/>
</dbReference>
<keyword evidence="6" id="KW-1003">Cell membrane</keyword>
<name>A0A7K7LBH6_9AVES</name>
<dbReference type="InterPro" id="IPR011019">
    <property type="entry name" value="KIND_dom"/>
</dbReference>
<dbReference type="CDD" id="cd22081">
    <property type="entry name" value="WH2_Spire2_r4"/>
    <property type="match status" value="1"/>
</dbReference>
<dbReference type="Pfam" id="PF16474">
    <property type="entry name" value="KIND"/>
    <property type="match status" value="1"/>
</dbReference>
<dbReference type="InterPro" id="IPR029901">
    <property type="entry name" value="Spire"/>
</dbReference>
<comment type="caution">
    <text evidence="16">The sequence shown here is derived from an EMBL/GenBank/DDBJ whole genome shotgun (WGS) entry which is preliminary data.</text>
</comment>
<keyword evidence="12" id="KW-0206">Cytoskeleton</keyword>
<feature type="region of interest" description="Disordered" evidence="14">
    <location>
        <begin position="63"/>
        <end position="93"/>
    </location>
</feature>
<dbReference type="GO" id="GO:0040038">
    <property type="term" value="P:polar body extrusion after meiotic divisions"/>
    <property type="evidence" value="ECO:0007669"/>
    <property type="project" value="TreeGrafter"/>
</dbReference>
<feature type="compositionally biased region" description="Polar residues" evidence="14">
    <location>
        <begin position="407"/>
        <end position="422"/>
    </location>
</feature>
<feature type="region of interest" description="Disordered" evidence="14">
    <location>
        <begin position="472"/>
        <end position="494"/>
    </location>
</feature>
<evidence type="ECO:0000256" key="14">
    <source>
        <dbReference type="SAM" id="MobiDB-lite"/>
    </source>
</evidence>
<evidence type="ECO:0000313" key="17">
    <source>
        <dbReference type="Proteomes" id="UP000525565"/>
    </source>
</evidence>
<sequence>GEPAMTEPSSPPELPLLLTPAAEAQMVQSLGFAIYRALDWGLDENEERELSPQLEQLIDLMTNSDSEDSGCGTADEGYGGQEEEEEGGEGPPRAVRTFGQAMRCCAARLADPSEAQAHYQAVCRALFAETVELKAFLAKIRDAKEMLQKLNEDEEAKERPSAELGSLRNTDWVRRCGRSCIEGRGRGGAGADPPHSRQARLWVQLMRELRHGVKLKKVQEKQFNPLPTEYQLTPFEMLMQDIRARNYKLRKVMVDGDIPPRVKKDAHELILDFIRSRPPLKQASERRLRPLPQKQRTLHEKILEEIKQERKLRPVETQYRGQKGYSSLPCIPHACSSHLTSSSCIDLSAPEASTVPPRPRPRVLLKAPTLAEMEEMNISEAREGTRWGRCAEPGLGLSMKRDRSFSEQDLAQFQSELSSSQAVPEVLGPLEPEPRPRSGTCTPVPPASSLCPTRAGSVPASYHPVPYGSAPPRAALGSVEERPEDGPSAAPSSSSKHLWLEFSHPVESLALTVEEMINVRRVLVKAEMEKFQQSKELYNSLKKGKVGAGAGGGRVVPTLPSWCSPCLCPQVCCCCRTKFPLFSWPSACLFCKRAPMGAVPDACTLRQMKMPSKKLAHIPVYALGFESLPGSLLAKALPLRRRETFHSLQGPGWRRVEEEFPHIYAQGSVLRDVCSDCSGFVTDVVCSSRRSVAVLNAAPRRAARCESWYK</sequence>
<evidence type="ECO:0000256" key="7">
    <source>
        <dbReference type="ARBA" id="ARBA00022490"/>
    </source>
</evidence>
<dbReference type="PROSITE" id="PS51377">
    <property type="entry name" value="KIND"/>
    <property type="match status" value="1"/>
</dbReference>
<keyword evidence="9" id="KW-0653">Protein transport</keyword>
<dbReference type="GO" id="GO:0005856">
    <property type="term" value="C:cytoskeleton"/>
    <property type="evidence" value="ECO:0007669"/>
    <property type="project" value="UniProtKB-SubCell"/>
</dbReference>
<keyword evidence="13" id="KW-0968">Cytoplasmic vesicle</keyword>
<organism evidence="16 17">
    <name type="scientific">Asarcornis scutulata</name>
    <dbReference type="NCBI Taxonomy" id="75869"/>
    <lineage>
        <taxon>Eukaryota</taxon>
        <taxon>Metazoa</taxon>
        <taxon>Chordata</taxon>
        <taxon>Craniata</taxon>
        <taxon>Vertebrata</taxon>
        <taxon>Euteleostomi</taxon>
        <taxon>Archelosauria</taxon>
        <taxon>Archosauria</taxon>
        <taxon>Dinosauria</taxon>
        <taxon>Saurischia</taxon>
        <taxon>Theropoda</taxon>
        <taxon>Coelurosauria</taxon>
        <taxon>Aves</taxon>
        <taxon>Neognathae</taxon>
        <taxon>Galloanserae</taxon>
        <taxon>Anseriformes</taxon>
        <taxon>Anatidae</taxon>
        <taxon>Anatinae</taxon>
        <taxon>Asarcornis</taxon>
    </lineage>
</organism>
<comment type="similarity">
    <text evidence="4">Belongs to the spire family.</text>
</comment>
<protein>
    <submittedName>
        <fullName evidence="16">SPIR2 protein</fullName>
    </submittedName>
</protein>
<dbReference type="GO" id="GO:0003779">
    <property type="term" value="F:actin binding"/>
    <property type="evidence" value="ECO:0007669"/>
    <property type="project" value="UniProtKB-KW"/>
</dbReference>
<dbReference type="GO" id="GO:0005886">
    <property type="term" value="C:plasma membrane"/>
    <property type="evidence" value="ECO:0007669"/>
    <property type="project" value="UniProtKB-SubCell"/>
</dbReference>
<dbReference type="AlphaFoldDB" id="A0A7K7LBH6"/>
<dbReference type="PANTHER" id="PTHR21345">
    <property type="entry name" value="SPIRE"/>
    <property type="match status" value="1"/>
</dbReference>
<evidence type="ECO:0000259" key="15">
    <source>
        <dbReference type="PROSITE" id="PS51377"/>
    </source>
</evidence>
<dbReference type="GO" id="GO:0036089">
    <property type="term" value="P:cleavage furrow formation"/>
    <property type="evidence" value="ECO:0007669"/>
    <property type="project" value="TreeGrafter"/>
</dbReference>
<comment type="subcellular location">
    <subcellularLocation>
        <location evidence="3">Cell membrane</location>
        <topology evidence="3">Peripheral membrane protein</topology>
        <orientation evidence="3">Cytoplasmic side</orientation>
    </subcellularLocation>
    <subcellularLocation>
        <location evidence="2">Cytoplasm</location>
        <location evidence="2">Cytoskeleton</location>
    </subcellularLocation>
    <subcellularLocation>
        <location evidence="1">Cytoplasmic vesicle membrane</location>
        <topology evidence="1">Peripheral membrane protein</topology>
        <orientation evidence="1">Cytoplasmic side</orientation>
    </subcellularLocation>
</comment>
<dbReference type="CDD" id="cd22079">
    <property type="entry name" value="WH2_Spire2_r2"/>
    <property type="match status" value="1"/>
</dbReference>
<reference evidence="16 17" key="1">
    <citation type="submission" date="2019-09" db="EMBL/GenBank/DDBJ databases">
        <title>Bird 10,000 Genomes (B10K) Project - Family phase.</title>
        <authorList>
            <person name="Zhang G."/>
        </authorList>
    </citation>
    <scope>NUCLEOTIDE SEQUENCE [LARGE SCALE GENOMIC DNA]</scope>
    <source>
        <strain evidence="16">OUT-0051</strain>
        <tissue evidence="16">Kidney</tissue>
    </source>
</reference>
<proteinExistence type="inferred from homology"/>
<keyword evidence="8" id="KW-0677">Repeat</keyword>
<evidence type="ECO:0000256" key="13">
    <source>
        <dbReference type="ARBA" id="ARBA00023329"/>
    </source>
</evidence>
<dbReference type="GO" id="GO:0008017">
    <property type="term" value="F:microtubule binding"/>
    <property type="evidence" value="ECO:0007669"/>
    <property type="project" value="TreeGrafter"/>
</dbReference>
<dbReference type="GO" id="GO:0030659">
    <property type="term" value="C:cytoplasmic vesicle membrane"/>
    <property type="evidence" value="ECO:0007669"/>
    <property type="project" value="UniProtKB-SubCell"/>
</dbReference>
<dbReference type="GO" id="GO:0048193">
    <property type="term" value="P:Golgi vesicle transport"/>
    <property type="evidence" value="ECO:0007669"/>
    <property type="project" value="TreeGrafter"/>
</dbReference>
<dbReference type="SMART" id="SM00750">
    <property type="entry name" value="KIND"/>
    <property type="match status" value="1"/>
</dbReference>
<dbReference type="GO" id="GO:0015031">
    <property type="term" value="P:protein transport"/>
    <property type="evidence" value="ECO:0007669"/>
    <property type="project" value="UniProtKB-KW"/>
</dbReference>
<dbReference type="GO" id="GO:0045010">
    <property type="term" value="P:actin nucleation"/>
    <property type="evidence" value="ECO:0007669"/>
    <property type="project" value="InterPro"/>
</dbReference>
<dbReference type="GO" id="GO:0005938">
    <property type="term" value="C:cell cortex"/>
    <property type="evidence" value="ECO:0007669"/>
    <property type="project" value="TreeGrafter"/>
</dbReference>
<evidence type="ECO:0000256" key="3">
    <source>
        <dbReference type="ARBA" id="ARBA00004413"/>
    </source>
</evidence>
<keyword evidence="11" id="KW-0009">Actin-binding</keyword>
<evidence type="ECO:0000256" key="2">
    <source>
        <dbReference type="ARBA" id="ARBA00004245"/>
    </source>
</evidence>
<feature type="region of interest" description="Disordered" evidence="14">
    <location>
        <begin position="406"/>
        <end position="452"/>
    </location>
</feature>
<evidence type="ECO:0000256" key="11">
    <source>
        <dbReference type="ARBA" id="ARBA00023203"/>
    </source>
</evidence>
<feature type="non-terminal residue" evidence="16">
    <location>
        <position position="1"/>
    </location>
</feature>
<feature type="non-terminal residue" evidence="16">
    <location>
        <position position="710"/>
    </location>
</feature>
<dbReference type="GO" id="GO:0051639">
    <property type="term" value="P:actin filament network formation"/>
    <property type="evidence" value="ECO:0007669"/>
    <property type="project" value="TreeGrafter"/>
</dbReference>
<keyword evidence="10" id="KW-0472">Membrane</keyword>
<dbReference type="Gene3D" id="1.10.510.10">
    <property type="entry name" value="Transferase(Phosphotransferase) domain 1"/>
    <property type="match status" value="1"/>
</dbReference>
<evidence type="ECO:0000313" key="16">
    <source>
        <dbReference type="EMBL" id="NWZ28294.1"/>
    </source>
</evidence>
<evidence type="ECO:0000256" key="12">
    <source>
        <dbReference type="ARBA" id="ARBA00023212"/>
    </source>
</evidence>
<dbReference type="Proteomes" id="UP000525565">
    <property type="component" value="Unassembled WGS sequence"/>
</dbReference>
<keyword evidence="5" id="KW-0813">Transport</keyword>
<evidence type="ECO:0000256" key="9">
    <source>
        <dbReference type="ARBA" id="ARBA00022927"/>
    </source>
</evidence>
<gene>
    <name evidence="16" type="primary">Spire2</name>
    <name evidence="16" type="ORF">ASASCU_R07105</name>
</gene>
<keyword evidence="17" id="KW-1185">Reference proteome</keyword>
<evidence type="ECO:0000256" key="10">
    <source>
        <dbReference type="ARBA" id="ARBA00023136"/>
    </source>
</evidence>
<evidence type="ECO:0000256" key="5">
    <source>
        <dbReference type="ARBA" id="ARBA00022448"/>
    </source>
</evidence>
<feature type="domain" description="KIND" evidence="15">
    <location>
        <begin position="1"/>
        <end position="133"/>
    </location>
</feature>
<evidence type="ECO:0000256" key="1">
    <source>
        <dbReference type="ARBA" id="ARBA00004180"/>
    </source>
</evidence>
<keyword evidence="7" id="KW-0963">Cytoplasm</keyword>
<evidence type="ECO:0000256" key="4">
    <source>
        <dbReference type="ARBA" id="ARBA00010956"/>
    </source>
</evidence>
<dbReference type="CDD" id="cd22186">
    <property type="entry name" value="WH2_Spire1-2_r3"/>
    <property type="match status" value="1"/>
</dbReference>
<evidence type="ECO:0000256" key="8">
    <source>
        <dbReference type="ARBA" id="ARBA00022737"/>
    </source>
</evidence>